<sequence>MKTTLKSARACCFFCLFFFILISLRLGSSSSNIRGYKLPLRAGNCTLQKKLVPEISTAWLLERERELAYFLSLFSINLKARRRSEAAKKEYEDGRSIGATEQFKSGELYLHSIERGLYVHSKG</sequence>
<gene>
    <name evidence="2" type="ORF">TKK_013468</name>
</gene>
<protein>
    <submittedName>
        <fullName evidence="2">Uncharacterized protein</fullName>
    </submittedName>
</protein>
<keyword evidence="1" id="KW-0732">Signal</keyword>
<feature type="signal peptide" evidence="1">
    <location>
        <begin position="1"/>
        <end position="30"/>
    </location>
</feature>
<evidence type="ECO:0000313" key="2">
    <source>
        <dbReference type="EMBL" id="KAL3392162.1"/>
    </source>
</evidence>
<proteinExistence type="predicted"/>
<keyword evidence="3" id="KW-1185">Reference proteome</keyword>
<reference evidence="2 3" key="1">
    <citation type="journal article" date="2024" name="bioRxiv">
        <title>A reference genome for Trichogramma kaykai: A tiny desert-dwelling parasitoid wasp with competing sex-ratio distorters.</title>
        <authorList>
            <person name="Culotta J."/>
            <person name="Lindsey A.R."/>
        </authorList>
    </citation>
    <scope>NUCLEOTIDE SEQUENCE [LARGE SCALE GENOMIC DNA]</scope>
    <source>
        <strain evidence="2 3">KSX58</strain>
    </source>
</reference>
<feature type="chain" id="PRO_5044792158" evidence="1">
    <location>
        <begin position="31"/>
        <end position="123"/>
    </location>
</feature>
<evidence type="ECO:0000313" key="3">
    <source>
        <dbReference type="Proteomes" id="UP001627154"/>
    </source>
</evidence>
<dbReference type="Proteomes" id="UP001627154">
    <property type="component" value="Unassembled WGS sequence"/>
</dbReference>
<accession>A0ABD2WH53</accession>
<dbReference type="AlphaFoldDB" id="A0ABD2WH53"/>
<evidence type="ECO:0000256" key="1">
    <source>
        <dbReference type="SAM" id="SignalP"/>
    </source>
</evidence>
<comment type="caution">
    <text evidence="2">The sequence shown here is derived from an EMBL/GenBank/DDBJ whole genome shotgun (WGS) entry which is preliminary data.</text>
</comment>
<name>A0ABD2WH53_9HYME</name>
<dbReference type="EMBL" id="JBJJXI010000107">
    <property type="protein sequence ID" value="KAL3392162.1"/>
    <property type="molecule type" value="Genomic_DNA"/>
</dbReference>
<organism evidence="2 3">
    <name type="scientific">Trichogramma kaykai</name>
    <dbReference type="NCBI Taxonomy" id="54128"/>
    <lineage>
        <taxon>Eukaryota</taxon>
        <taxon>Metazoa</taxon>
        <taxon>Ecdysozoa</taxon>
        <taxon>Arthropoda</taxon>
        <taxon>Hexapoda</taxon>
        <taxon>Insecta</taxon>
        <taxon>Pterygota</taxon>
        <taxon>Neoptera</taxon>
        <taxon>Endopterygota</taxon>
        <taxon>Hymenoptera</taxon>
        <taxon>Apocrita</taxon>
        <taxon>Proctotrupomorpha</taxon>
        <taxon>Chalcidoidea</taxon>
        <taxon>Trichogrammatidae</taxon>
        <taxon>Trichogramma</taxon>
    </lineage>
</organism>